<reference evidence="3" key="1">
    <citation type="submission" date="2025-08" db="UniProtKB">
        <authorList>
            <consortium name="RefSeq"/>
        </authorList>
    </citation>
    <scope>IDENTIFICATION</scope>
    <source>
        <tissue evidence="3">Fruit stalk</tissue>
    </source>
</reference>
<keyword evidence="2" id="KW-1185">Reference proteome</keyword>
<evidence type="ECO:0000313" key="2">
    <source>
        <dbReference type="Proteomes" id="UP000515121"/>
    </source>
</evidence>
<sequence>MAPQRDEMPLQVSSQSSPILKQTQSPSNPFRGSSQWNLQYQKWKFGDLVVRLQRKSRIHTRKEELFTEQRRKVDLKTFSNWEDSPEKMMMEMMAARRSLSN</sequence>
<accession>A0A6P6B6L9</accession>
<gene>
    <name evidence="3" type="primary">LOC111315312</name>
</gene>
<dbReference type="KEGG" id="dzi:111315312"/>
<evidence type="ECO:0000256" key="1">
    <source>
        <dbReference type="SAM" id="MobiDB-lite"/>
    </source>
</evidence>
<evidence type="ECO:0000313" key="3">
    <source>
        <dbReference type="RefSeq" id="XP_022772675.1"/>
    </source>
</evidence>
<name>A0A6P6B6L9_DURZI</name>
<organism evidence="2 3">
    <name type="scientific">Durio zibethinus</name>
    <name type="common">Durian</name>
    <dbReference type="NCBI Taxonomy" id="66656"/>
    <lineage>
        <taxon>Eukaryota</taxon>
        <taxon>Viridiplantae</taxon>
        <taxon>Streptophyta</taxon>
        <taxon>Embryophyta</taxon>
        <taxon>Tracheophyta</taxon>
        <taxon>Spermatophyta</taxon>
        <taxon>Magnoliopsida</taxon>
        <taxon>eudicotyledons</taxon>
        <taxon>Gunneridae</taxon>
        <taxon>Pentapetalae</taxon>
        <taxon>rosids</taxon>
        <taxon>malvids</taxon>
        <taxon>Malvales</taxon>
        <taxon>Malvaceae</taxon>
        <taxon>Helicteroideae</taxon>
        <taxon>Durio</taxon>
    </lineage>
</organism>
<dbReference type="AlphaFoldDB" id="A0A6P6B6L9"/>
<proteinExistence type="predicted"/>
<dbReference type="RefSeq" id="XP_022772675.1">
    <property type="nucleotide sequence ID" value="XM_022916940.1"/>
</dbReference>
<feature type="compositionally biased region" description="Polar residues" evidence="1">
    <location>
        <begin position="11"/>
        <end position="33"/>
    </location>
</feature>
<feature type="region of interest" description="Disordered" evidence="1">
    <location>
        <begin position="1"/>
        <end position="33"/>
    </location>
</feature>
<dbReference type="Proteomes" id="UP000515121">
    <property type="component" value="Unplaced"/>
</dbReference>
<dbReference type="GeneID" id="111315312"/>
<protein>
    <submittedName>
        <fullName evidence="3">Uncharacterized protein LOC111315312</fullName>
    </submittedName>
</protein>